<dbReference type="SUPFAM" id="SSF48371">
    <property type="entry name" value="ARM repeat"/>
    <property type="match status" value="1"/>
</dbReference>
<evidence type="ECO:0000259" key="3">
    <source>
        <dbReference type="Pfam" id="PF24181"/>
    </source>
</evidence>
<dbReference type="InterPro" id="IPR057567">
    <property type="entry name" value="TPR_TTI1_C"/>
</dbReference>
<dbReference type="InterPro" id="IPR057566">
    <property type="entry name" value="TPR_TTI1_N"/>
</dbReference>
<organism evidence="4 5">
    <name type="scientific">Lithohypha guttulata</name>
    <dbReference type="NCBI Taxonomy" id="1690604"/>
    <lineage>
        <taxon>Eukaryota</taxon>
        <taxon>Fungi</taxon>
        <taxon>Dikarya</taxon>
        <taxon>Ascomycota</taxon>
        <taxon>Pezizomycotina</taxon>
        <taxon>Eurotiomycetes</taxon>
        <taxon>Chaetothyriomycetidae</taxon>
        <taxon>Chaetothyriales</taxon>
        <taxon>Trichomeriaceae</taxon>
        <taxon>Lithohypha</taxon>
    </lineage>
</organism>
<feature type="compositionally biased region" description="Acidic residues" evidence="1">
    <location>
        <begin position="665"/>
        <end position="677"/>
    </location>
</feature>
<dbReference type="GO" id="GO:0005737">
    <property type="term" value="C:cytoplasm"/>
    <property type="evidence" value="ECO:0007669"/>
    <property type="project" value="TreeGrafter"/>
</dbReference>
<evidence type="ECO:0000256" key="1">
    <source>
        <dbReference type="SAM" id="MobiDB-lite"/>
    </source>
</evidence>
<evidence type="ECO:0000313" key="5">
    <source>
        <dbReference type="Proteomes" id="UP001309876"/>
    </source>
</evidence>
<feature type="domain" description="TTI1 C-terminal TPR" evidence="3">
    <location>
        <begin position="679"/>
        <end position="793"/>
    </location>
</feature>
<feature type="region of interest" description="Disordered" evidence="1">
    <location>
        <begin position="631"/>
        <end position="679"/>
    </location>
</feature>
<dbReference type="InterPro" id="IPR011989">
    <property type="entry name" value="ARM-like"/>
</dbReference>
<keyword evidence="5" id="KW-1185">Reference proteome</keyword>
<name>A0AAN7SXY0_9EURO</name>
<dbReference type="InterPro" id="IPR049362">
    <property type="entry name" value="TTI1_rpt"/>
</dbReference>
<dbReference type="Proteomes" id="UP001309876">
    <property type="component" value="Unassembled WGS sequence"/>
</dbReference>
<evidence type="ECO:0008006" key="6">
    <source>
        <dbReference type="Google" id="ProtNLM"/>
    </source>
</evidence>
<dbReference type="Gene3D" id="1.25.10.10">
    <property type="entry name" value="Leucine-rich Repeat Variant"/>
    <property type="match status" value="1"/>
</dbReference>
<dbReference type="Pfam" id="PF24181">
    <property type="entry name" value="TPR_TTI1_C"/>
    <property type="match status" value="1"/>
</dbReference>
<dbReference type="Pfam" id="PF21547">
    <property type="entry name" value="TTI1"/>
    <property type="match status" value="1"/>
</dbReference>
<evidence type="ECO:0000259" key="2">
    <source>
        <dbReference type="Pfam" id="PF24173"/>
    </source>
</evidence>
<dbReference type="PANTHER" id="PTHR18460:SF3">
    <property type="entry name" value="TELO2-INTERACTING PROTEIN 1 HOMOLOG"/>
    <property type="match status" value="1"/>
</dbReference>
<dbReference type="Pfam" id="PF24173">
    <property type="entry name" value="TPR_TTI1_N"/>
    <property type="match status" value="1"/>
</dbReference>
<reference evidence="4 5" key="1">
    <citation type="submission" date="2023-08" db="EMBL/GenBank/DDBJ databases">
        <title>Black Yeasts Isolated from many extreme environments.</title>
        <authorList>
            <person name="Coleine C."/>
            <person name="Stajich J.E."/>
            <person name="Selbmann L."/>
        </authorList>
    </citation>
    <scope>NUCLEOTIDE SEQUENCE [LARGE SCALE GENOMIC DNA]</scope>
    <source>
        <strain evidence="4 5">CCFEE 5910</strain>
    </source>
</reference>
<dbReference type="InterPro" id="IPR016024">
    <property type="entry name" value="ARM-type_fold"/>
</dbReference>
<dbReference type="InterPro" id="IPR052587">
    <property type="entry name" value="TELO2-interacting_protein_1"/>
</dbReference>
<dbReference type="AlphaFoldDB" id="A0AAN7SXY0"/>
<sequence>MSMLAGAGPNGQTQPATDELKNAAFTCIGAIIEVSSSARQDKTLFQDQGTRNIADQLVYLLLESITDDSSEQVQLKASEALLQLIKAIRSRVFLASLLPRTVSSLVKALKLSTTIRRTQKVLVSNVKVLRMIIIQTLSDRVATTTDLEEERQILDNSWLKATSTQIKNALIQHEGASVRRSIEELCVVVLEECQVTLSDSMPVVLESLVVLASLPEGESAQMTCRHIVTVYPNIAEILQSNFLNWSNTLPRLMQSQNDEVKEMALRKLTVTLPLLAQTNVSTIGSQQNFLPMLIDGVSNLIQESPTKTVDMQDVDSSLDALSNTRSMSQFDFQLVLLNHEAQKSTTTQLQRLVKALRDESGNQNLVRSLTDIVAEADGATRLAALWLALEMLKDKDSFTLDDLLVSDIDSDQSTHRARQLAELHATTFESLSSVHQTESTGPDHWRFQALALEVLVLYAQSHSPDSFRSELVDTLYPVLSLLASPNSLLRSHAMTALNKLASICQYHNTQDLLIQNADYLVNSIAWKLNTYSLSPEAPQLLGMMVHLCGAEIVPYVDDLIQLIFAALDNYHGYSALVETLFSTLKKVIDVSVKQPLLAITQGQRTIPNHAKTASSISRTSDVLSDLRARKQRKVDFGRPANEPPATAPHRPWTDALDGPSFTDPAGDEDGGLTEQDSDQNLAPLKNSEEAEEHKKTKSHTLLLNIAKSTVPHMTSPSPRVRQVLLGILKDISPLLAGDENSFLPLVNNIWPVVVSRLFADEGMDEETAYNTAAAADTIAVLCTNAGDFMSSRIERISEDLIRLWKQVRKSVLVEGAKGTLHESNARSQTSATTSVINLHVSNTASSELSPEKAVLAHHFTRTSKMQIFNSLVKLVAVIVGHVRLSLDTRDALIRLLLPFMARSEDIGVVLQTANADWVWLYQLRYGDNGPVSQPLTAK</sequence>
<protein>
    <recommendedName>
        <fullName evidence="6">TEL2-interacting protein 1</fullName>
    </recommendedName>
</protein>
<evidence type="ECO:0000313" key="4">
    <source>
        <dbReference type="EMBL" id="KAK5083880.1"/>
    </source>
</evidence>
<comment type="caution">
    <text evidence="4">The sequence shown here is derived from an EMBL/GenBank/DDBJ whole genome shotgun (WGS) entry which is preliminary data.</text>
</comment>
<dbReference type="PANTHER" id="PTHR18460">
    <property type="entry name" value="TEL2 INTERACTING PROTEIN 1 TTI1 FAMILY MEMBER"/>
    <property type="match status" value="1"/>
</dbReference>
<gene>
    <name evidence="4" type="ORF">LTR05_006387</name>
</gene>
<accession>A0AAN7SXY0</accession>
<proteinExistence type="predicted"/>
<dbReference type="EMBL" id="JAVRRJ010000006">
    <property type="protein sequence ID" value="KAK5083880.1"/>
    <property type="molecule type" value="Genomic_DNA"/>
</dbReference>
<feature type="domain" description="TTI1 N-terminal TPR" evidence="2">
    <location>
        <begin position="11"/>
        <end position="213"/>
    </location>
</feature>